<dbReference type="RefSeq" id="WP_345010877.1">
    <property type="nucleotide sequence ID" value="NZ_BAABFC010000009.1"/>
</dbReference>
<keyword evidence="5" id="KW-1185">Reference proteome</keyword>
<dbReference type="SMART" id="SM00448">
    <property type="entry name" value="REC"/>
    <property type="match status" value="1"/>
</dbReference>
<reference evidence="5" key="1">
    <citation type="journal article" date="2019" name="Int. J. Syst. Evol. Microbiol.">
        <title>The Global Catalogue of Microorganisms (GCM) 10K type strain sequencing project: providing services to taxonomists for standard genome sequencing and annotation.</title>
        <authorList>
            <consortium name="The Broad Institute Genomics Platform"/>
            <consortium name="The Broad Institute Genome Sequencing Center for Infectious Disease"/>
            <person name="Wu L."/>
            <person name="Ma J."/>
        </authorList>
    </citation>
    <scope>NUCLEOTIDE SEQUENCE [LARGE SCALE GENOMIC DNA]</scope>
    <source>
        <strain evidence="5">JCM 32226</strain>
    </source>
</reference>
<evidence type="ECO:0000313" key="4">
    <source>
        <dbReference type="EMBL" id="GAA4496323.1"/>
    </source>
</evidence>
<evidence type="ECO:0000259" key="3">
    <source>
        <dbReference type="PROSITE" id="PS50110"/>
    </source>
</evidence>
<dbReference type="PROSITE" id="PS50110">
    <property type="entry name" value="RESPONSE_REGULATORY"/>
    <property type="match status" value="1"/>
</dbReference>
<feature type="domain" description="Response regulatory" evidence="3">
    <location>
        <begin position="5"/>
        <end position="129"/>
    </location>
</feature>
<dbReference type="Gene3D" id="3.40.50.2300">
    <property type="match status" value="1"/>
</dbReference>
<protein>
    <submittedName>
        <fullName evidence="4">Response regulator</fullName>
    </submittedName>
</protein>
<dbReference type="Proteomes" id="UP001501321">
    <property type="component" value="Unassembled WGS sequence"/>
</dbReference>
<evidence type="ECO:0000256" key="2">
    <source>
        <dbReference type="PROSITE-ProRule" id="PRU00169"/>
    </source>
</evidence>
<sequence length="157" mass="17909">MDKLYIICVDDQREVLSAVMKDLQPLEQYFLLEECESAEECEALLDELDSAGAQVALVISDHIMPGRSGVELLAQLAADRRFSETKKVLLTGQATHRDTIEAVNAARIDHYFEKPWDPDELLQISRRLVTEFVLAQRLDYEPYAGVLDQATLYRELH</sequence>
<feature type="modified residue" description="4-aspartylphosphate" evidence="2">
    <location>
        <position position="61"/>
    </location>
</feature>
<name>A0ABP8Q212_9GAMM</name>
<dbReference type="PANTHER" id="PTHR44591">
    <property type="entry name" value="STRESS RESPONSE REGULATOR PROTEIN 1"/>
    <property type="match status" value="1"/>
</dbReference>
<comment type="caution">
    <text evidence="4">The sequence shown here is derived from an EMBL/GenBank/DDBJ whole genome shotgun (WGS) entry which is preliminary data.</text>
</comment>
<dbReference type="PANTHER" id="PTHR44591:SF3">
    <property type="entry name" value="RESPONSE REGULATORY DOMAIN-CONTAINING PROTEIN"/>
    <property type="match status" value="1"/>
</dbReference>
<dbReference type="InterPro" id="IPR050595">
    <property type="entry name" value="Bact_response_regulator"/>
</dbReference>
<accession>A0ABP8Q212</accession>
<dbReference type="Pfam" id="PF00072">
    <property type="entry name" value="Response_reg"/>
    <property type="match status" value="1"/>
</dbReference>
<evidence type="ECO:0000313" key="5">
    <source>
        <dbReference type="Proteomes" id="UP001501321"/>
    </source>
</evidence>
<evidence type="ECO:0000256" key="1">
    <source>
        <dbReference type="ARBA" id="ARBA00022553"/>
    </source>
</evidence>
<gene>
    <name evidence="4" type="ORF">GCM10023095_11080</name>
</gene>
<dbReference type="InterPro" id="IPR011006">
    <property type="entry name" value="CheY-like_superfamily"/>
</dbReference>
<dbReference type="InterPro" id="IPR001789">
    <property type="entry name" value="Sig_transdc_resp-reg_receiver"/>
</dbReference>
<dbReference type="EMBL" id="BAABFC010000009">
    <property type="protein sequence ID" value="GAA4496323.1"/>
    <property type="molecule type" value="Genomic_DNA"/>
</dbReference>
<proteinExistence type="predicted"/>
<organism evidence="4 5">
    <name type="scientific">Pseudaeromonas paramecii</name>
    <dbReference type="NCBI Taxonomy" id="2138166"/>
    <lineage>
        <taxon>Bacteria</taxon>
        <taxon>Pseudomonadati</taxon>
        <taxon>Pseudomonadota</taxon>
        <taxon>Gammaproteobacteria</taxon>
        <taxon>Aeromonadales</taxon>
        <taxon>Aeromonadaceae</taxon>
        <taxon>Pseudaeromonas</taxon>
    </lineage>
</organism>
<dbReference type="SUPFAM" id="SSF52172">
    <property type="entry name" value="CheY-like"/>
    <property type="match status" value="1"/>
</dbReference>
<keyword evidence="1 2" id="KW-0597">Phosphoprotein</keyword>